<evidence type="ECO:0000313" key="5">
    <source>
        <dbReference type="EMBL" id="CAH1795296.1"/>
    </source>
</evidence>
<dbReference type="Proteomes" id="UP000749559">
    <property type="component" value="Unassembled WGS sequence"/>
</dbReference>
<dbReference type="Pfam" id="PF02181">
    <property type="entry name" value="FH2"/>
    <property type="match status" value="1"/>
</dbReference>
<proteinExistence type="inferred from homology"/>
<keyword evidence="6" id="KW-1185">Reference proteome</keyword>
<dbReference type="OrthoDB" id="6286233at2759"/>
<evidence type="ECO:0000256" key="2">
    <source>
        <dbReference type="SAM" id="Coils"/>
    </source>
</evidence>
<feature type="region of interest" description="Disordered" evidence="3">
    <location>
        <begin position="95"/>
        <end position="121"/>
    </location>
</feature>
<comment type="similarity">
    <text evidence="1">Belongs to the formin homology family.</text>
</comment>
<feature type="compositionally biased region" description="Polar residues" evidence="3">
    <location>
        <begin position="97"/>
        <end position="114"/>
    </location>
</feature>
<dbReference type="Gene3D" id="1.20.58.2220">
    <property type="entry name" value="Formin, FH2 domain"/>
    <property type="match status" value="1"/>
</dbReference>
<dbReference type="GO" id="GO:0030866">
    <property type="term" value="P:cortical actin cytoskeleton organization"/>
    <property type="evidence" value="ECO:0007669"/>
    <property type="project" value="TreeGrafter"/>
</dbReference>
<comment type="caution">
    <text evidence="5">The sequence shown here is derived from an EMBL/GenBank/DDBJ whole genome shotgun (WGS) entry which is preliminary data.</text>
</comment>
<dbReference type="InterPro" id="IPR042201">
    <property type="entry name" value="FH2_Formin_sf"/>
</dbReference>
<sequence length="588" mass="67640">DLMTKEARSKLLRDEVNLLQKKLKTAETQKTTFEKSIKELTEKSTQWQDRASELQSTVERLQKLYDEKASGQEQQEVKELVDDAMKPIYIDIENEGTGESSETLSNAGTLSRKSLPQPPPLPPMVPGLPPPTPMWNTTKIITPNVNLPMLNWTPIYHPGNTVFKKHTDDEILKEVNFADFENEFQLPDLNTTSKAKRDQVLKRNSGKITFVENDRARNLLITRRNIEFPLEKIAEYLDQCDIEKIPGDYAELLLKYVPTQEERKALARHSKEYAKFGEAELYMHEMNKIERLESKLGVMAFMGMFEELITTVAPQIEAVMVGSASVYKSAKLVKIFQIILAFGNYMNSSKRGYASGFKLESLPKLMEVRSPQDRSVTVLHHIAQLIENQYPELMTTDQELILHVGKGVSYQVMTQDIHGLRKGLDMVRTEIDKQEQNNPILQKFYDNATEPVRRVGEGFRKMEEAYREVCVKYGENCKQIEPDEFFQYFTTLLSNLKKCQEENQNRDSLPELSPRPLVSPVRRTNSLRTHEQQPRVTKENLSQAIANLKQTPQNKHTKQRLLSPVKRQSSKKEEKPPVIVAKEQTVTE</sequence>
<dbReference type="SMART" id="SM00498">
    <property type="entry name" value="FH2"/>
    <property type="match status" value="1"/>
</dbReference>
<feature type="domain" description="FH2" evidence="4">
    <location>
        <begin position="137"/>
        <end position="522"/>
    </location>
</feature>
<dbReference type="AlphaFoldDB" id="A0A8S4PPY6"/>
<feature type="non-terminal residue" evidence="5">
    <location>
        <position position="588"/>
    </location>
</feature>
<feature type="non-terminal residue" evidence="5">
    <location>
        <position position="1"/>
    </location>
</feature>
<dbReference type="InterPro" id="IPR043592">
    <property type="entry name" value="FMNL_animal"/>
</dbReference>
<dbReference type="GO" id="GO:0016477">
    <property type="term" value="P:cell migration"/>
    <property type="evidence" value="ECO:0007669"/>
    <property type="project" value="TreeGrafter"/>
</dbReference>
<evidence type="ECO:0000259" key="4">
    <source>
        <dbReference type="PROSITE" id="PS51444"/>
    </source>
</evidence>
<gene>
    <name evidence="5" type="ORF">OFUS_LOCUS19858</name>
</gene>
<dbReference type="GO" id="GO:0005829">
    <property type="term" value="C:cytosol"/>
    <property type="evidence" value="ECO:0007669"/>
    <property type="project" value="TreeGrafter"/>
</dbReference>
<reference evidence="5" key="1">
    <citation type="submission" date="2022-03" db="EMBL/GenBank/DDBJ databases">
        <authorList>
            <person name="Martin C."/>
        </authorList>
    </citation>
    <scope>NUCLEOTIDE SEQUENCE</scope>
</reference>
<dbReference type="PANTHER" id="PTHR45857:SF4">
    <property type="entry name" value="FORMIN-LIKE PROTEIN"/>
    <property type="match status" value="1"/>
</dbReference>
<organism evidence="5 6">
    <name type="scientific">Owenia fusiformis</name>
    <name type="common">Polychaete worm</name>
    <dbReference type="NCBI Taxonomy" id="6347"/>
    <lineage>
        <taxon>Eukaryota</taxon>
        <taxon>Metazoa</taxon>
        <taxon>Spiralia</taxon>
        <taxon>Lophotrochozoa</taxon>
        <taxon>Annelida</taxon>
        <taxon>Polychaeta</taxon>
        <taxon>Sedentaria</taxon>
        <taxon>Canalipalpata</taxon>
        <taxon>Sabellida</taxon>
        <taxon>Oweniida</taxon>
        <taxon>Oweniidae</taxon>
        <taxon>Owenia</taxon>
    </lineage>
</organism>
<dbReference type="GO" id="GO:0008360">
    <property type="term" value="P:regulation of cell shape"/>
    <property type="evidence" value="ECO:0007669"/>
    <property type="project" value="TreeGrafter"/>
</dbReference>
<keyword evidence="2" id="KW-0175">Coiled coil</keyword>
<accession>A0A8S4PPY6</accession>
<feature type="coiled-coil region" evidence="2">
    <location>
        <begin position="9"/>
        <end position="64"/>
    </location>
</feature>
<dbReference type="InterPro" id="IPR015425">
    <property type="entry name" value="FH2_Formin"/>
</dbReference>
<evidence type="ECO:0000313" key="6">
    <source>
        <dbReference type="Proteomes" id="UP000749559"/>
    </source>
</evidence>
<feature type="region of interest" description="Disordered" evidence="3">
    <location>
        <begin position="504"/>
        <end position="588"/>
    </location>
</feature>
<dbReference type="EMBL" id="CAIIXF020000009">
    <property type="protein sequence ID" value="CAH1795296.1"/>
    <property type="molecule type" value="Genomic_DNA"/>
</dbReference>
<dbReference type="SUPFAM" id="SSF101447">
    <property type="entry name" value="Formin homology 2 domain (FH2 domain)"/>
    <property type="match status" value="1"/>
</dbReference>
<evidence type="ECO:0000256" key="1">
    <source>
        <dbReference type="ARBA" id="ARBA00023449"/>
    </source>
</evidence>
<dbReference type="PANTHER" id="PTHR45857">
    <property type="entry name" value="FORMIN-LIKE PROTEIN"/>
    <property type="match status" value="1"/>
</dbReference>
<evidence type="ECO:0000256" key="3">
    <source>
        <dbReference type="SAM" id="MobiDB-lite"/>
    </source>
</evidence>
<dbReference type="PROSITE" id="PS51444">
    <property type="entry name" value="FH2"/>
    <property type="match status" value="1"/>
</dbReference>
<feature type="compositionally biased region" description="Basic and acidic residues" evidence="3">
    <location>
        <begin position="528"/>
        <end position="538"/>
    </location>
</feature>
<dbReference type="GO" id="GO:0051015">
    <property type="term" value="F:actin filament binding"/>
    <property type="evidence" value="ECO:0007669"/>
    <property type="project" value="TreeGrafter"/>
</dbReference>
<name>A0A8S4PPY6_OWEFU</name>
<protein>
    <recommendedName>
        <fullName evidence="4">FH2 domain-containing protein</fullName>
    </recommendedName>
</protein>
<feature type="compositionally biased region" description="Polar residues" evidence="3">
    <location>
        <begin position="539"/>
        <end position="554"/>
    </location>
</feature>